<keyword evidence="4" id="KW-0862">Zinc</keyword>
<dbReference type="GO" id="GO:0003676">
    <property type="term" value="F:nucleic acid binding"/>
    <property type="evidence" value="ECO:0007669"/>
    <property type="project" value="InterPro"/>
</dbReference>
<dbReference type="EMBL" id="SDOV01000007">
    <property type="protein sequence ID" value="KAH7638532.1"/>
    <property type="molecule type" value="Genomic_DNA"/>
</dbReference>
<dbReference type="GO" id="GO:0006511">
    <property type="term" value="P:ubiquitin-dependent protein catabolic process"/>
    <property type="evidence" value="ECO:0007669"/>
    <property type="project" value="TreeGrafter"/>
</dbReference>
<dbReference type="SMART" id="SM01180">
    <property type="entry name" value="DWNN"/>
    <property type="match status" value="1"/>
</dbReference>
<feature type="region of interest" description="Disordered" evidence="7">
    <location>
        <begin position="337"/>
        <end position="377"/>
    </location>
</feature>
<dbReference type="PROSITE" id="PS51282">
    <property type="entry name" value="DWNN"/>
    <property type="match status" value="1"/>
</dbReference>
<reference evidence="11" key="2">
    <citation type="journal article" date="2021" name="World Allergy Organ. J.">
        <title>Chromosome-level assembly of Dermatophagoides farinae genome and transcriptome reveals two novel allergens Der f 37 and Der f 39.</title>
        <authorList>
            <person name="Chen J."/>
            <person name="Cai Z."/>
            <person name="Fan D."/>
            <person name="Hu J."/>
            <person name="Hou Y."/>
            <person name="He Y."/>
            <person name="Zhang Z."/>
            <person name="Zhao Z."/>
            <person name="Gao P."/>
            <person name="Hu W."/>
            <person name="Sun J."/>
            <person name="Li J."/>
            <person name="Ji K."/>
        </authorList>
    </citation>
    <scope>NUCLEOTIDE SEQUENCE</scope>
    <source>
        <strain evidence="11">JKM2019</strain>
    </source>
</reference>
<protein>
    <submittedName>
        <fullName evidence="11">E3 ubiquitin-protein ligase rbbp6-like</fullName>
    </submittedName>
</protein>
<feature type="compositionally biased region" description="Basic and acidic residues" evidence="7">
    <location>
        <begin position="654"/>
        <end position="668"/>
    </location>
</feature>
<evidence type="ECO:0000256" key="7">
    <source>
        <dbReference type="SAM" id="MobiDB-lite"/>
    </source>
</evidence>
<feature type="region of interest" description="Disordered" evidence="7">
    <location>
        <begin position="654"/>
        <end position="861"/>
    </location>
</feature>
<dbReference type="InterPro" id="IPR001878">
    <property type="entry name" value="Znf_CCHC"/>
</dbReference>
<dbReference type="GO" id="GO:0008270">
    <property type="term" value="F:zinc ion binding"/>
    <property type="evidence" value="ECO:0007669"/>
    <property type="project" value="UniProtKB-KW"/>
</dbReference>
<accession>A0A9D4NV59</accession>
<feature type="region of interest" description="Disordered" evidence="7">
    <location>
        <begin position="1031"/>
        <end position="1114"/>
    </location>
</feature>
<feature type="compositionally biased region" description="Low complexity" evidence="7">
    <location>
        <begin position="573"/>
        <end position="582"/>
    </location>
</feature>
<dbReference type="InterPro" id="IPR033489">
    <property type="entry name" value="RBBP6"/>
</dbReference>
<feature type="compositionally biased region" description="Polar residues" evidence="7">
    <location>
        <begin position="899"/>
        <end position="908"/>
    </location>
</feature>
<sequence>MSVHYKFKSGKEAHTITFDSLHISVGELKKSIMQQRKIGKSADLDLEITNAQTKEVYKNNATLIPKNTSVIVARVPVANSNKKWNKNNNTSGNNKSDNTSSSNMATSSSLVTITTAGSGGGGGSEEDKIKEMLTQSTKDYDPSKYARGRGPMGPLPPNYTCYRCGKPGHYIKHCPTNSIDVKRSTGIPRSFMITVGPEQKGAMITANGEYANRISSLIFVAYKVVKKEKAPFSESENEINNGEQQQQQQQKIEIPEELQCSLCKNLLQDAVLVPCCGNSFCDECIRLLLLESDNHECPSCHEINVSPDNLIPNRFLRLSVDKFRKETGFNNRLCFEKNPIPTTSTTNTNINDSDSSSSSSSTAAAATTTNRIGSSNQLPVIGGNVLPPPPFFGQFHPNFSNNRFRNHQMPIGVRSSRGQPSILPRPPGMLPLPPRLSHTQNRNLIQSDSTSAPVPFPPPLPGLGQLGLPPIPPPPPLPPFFGGQIRNPLYDNTMYGINNRMGTLNPLHIPGGNQPDDDRSGRSIMIDDRRRDHSRSRSPSASSHQRNRRDSFTINPHQRGSSPSIIRSHRSPSRSSSKSDIIRNPLYDNTMYGINNRMGTLNPLHIPYGPNGLDPLSALNGRSLMENSYYSSSSSSSRKYDDYEDQLERFNRQLESRSRRYRDDDRSGRSIMIDNRRRDHSRSRSPSASSHQRNRRSQQKIKSKKSKKSNEIRKKESKSSSASSNKKFMNDDIDRKSEKDRSKQSSKNKSKSSTKSSSSSLKSSSDHYGHHSKSSSKSEKSLKNSAEHSGSKSSSTKKHHHEEEKRASSGGGGGKRSNNKRSSKDDDESKIKEEKEEEKNKTLAIDKPKTTTTTTTTFSSLNVPVQGIGNIVEEEEENGKEQASINEHQAKELDRQEQENSGTVNNKNLSEDLSLKELPVPVMSNSKKISLTNKATTTTTTAKSLKIKTTSSSSGSEAKFGNIQEDVEIKIQEDYSDLESEDVTNANDEGQTSNVHRSDNNNKVKMKSNNKKIIINESNNVDINKMNENDKDILNNLDNDDDNQDDDDPNGGGGGSGGGGCDVDGGKHKKVIQTNEQGKLLVSFSFGKRSSSIQRQQQQEEEDDDLSSKHHHKR</sequence>
<feature type="compositionally biased region" description="Basic residues" evidence="7">
    <location>
        <begin position="692"/>
        <end position="707"/>
    </location>
</feature>
<feature type="region of interest" description="Disordered" evidence="7">
    <location>
        <begin position="874"/>
        <end position="912"/>
    </location>
</feature>
<dbReference type="SUPFAM" id="SSF57850">
    <property type="entry name" value="RING/U-box"/>
    <property type="match status" value="1"/>
</dbReference>
<dbReference type="InterPro" id="IPR001841">
    <property type="entry name" value="Znf_RING"/>
</dbReference>
<dbReference type="Gene3D" id="3.30.40.10">
    <property type="entry name" value="Zinc/RING finger domain, C3HC4 (zinc finger)"/>
    <property type="match status" value="1"/>
</dbReference>
<dbReference type="GO" id="GO:0061630">
    <property type="term" value="F:ubiquitin protein ligase activity"/>
    <property type="evidence" value="ECO:0007669"/>
    <property type="project" value="InterPro"/>
</dbReference>
<feature type="region of interest" description="Disordered" evidence="7">
    <location>
        <begin position="935"/>
        <end position="960"/>
    </location>
</feature>
<feature type="compositionally biased region" description="Basic and acidic residues" evidence="7">
    <location>
        <begin position="888"/>
        <end position="898"/>
    </location>
</feature>
<dbReference type="CDD" id="cd16620">
    <property type="entry name" value="vRING-HC-C4C4_RBBP6"/>
    <property type="match status" value="1"/>
</dbReference>
<dbReference type="SUPFAM" id="SSF57756">
    <property type="entry name" value="Retrovirus zinc finger-like domains"/>
    <property type="match status" value="1"/>
</dbReference>
<feature type="region of interest" description="Disordered" evidence="7">
    <location>
        <begin position="506"/>
        <end position="582"/>
    </location>
</feature>
<keyword evidence="3 6" id="KW-0863">Zinc-finger</keyword>
<dbReference type="AlphaFoldDB" id="A0A9D4NV59"/>
<dbReference type="Gene3D" id="4.10.60.10">
    <property type="entry name" value="Zinc finger, CCHC-type"/>
    <property type="match status" value="1"/>
</dbReference>
<evidence type="ECO:0000259" key="10">
    <source>
        <dbReference type="PROSITE" id="PS51282"/>
    </source>
</evidence>
<evidence type="ECO:0000259" key="9">
    <source>
        <dbReference type="PROSITE" id="PS50158"/>
    </source>
</evidence>
<evidence type="ECO:0000256" key="1">
    <source>
        <dbReference type="ARBA" id="ARBA00004123"/>
    </source>
</evidence>
<dbReference type="Pfam" id="PF13696">
    <property type="entry name" value="zf-CCHC_2"/>
    <property type="match status" value="1"/>
</dbReference>
<evidence type="ECO:0000256" key="2">
    <source>
        <dbReference type="ARBA" id="ARBA00022723"/>
    </source>
</evidence>
<dbReference type="SMART" id="SM00343">
    <property type="entry name" value="ZnF_C2HC"/>
    <property type="match status" value="1"/>
</dbReference>
<feature type="compositionally biased region" description="Low complexity" evidence="7">
    <location>
        <begin position="342"/>
        <end position="370"/>
    </location>
</feature>
<evidence type="ECO:0000256" key="4">
    <source>
        <dbReference type="ARBA" id="ARBA00022833"/>
    </source>
</evidence>
<evidence type="ECO:0000313" key="11">
    <source>
        <dbReference type="EMBL" id="KAH7638532.1"/>
    </source>
</evidence>
<evidence type="ECO:0000256" key="3">
    <source>
        <dbReference type="ARBA" id="ARBA00022771"/>
    </source>
</evidence>
<dbReference type="InterPro" id="IPR013083">
    <property type="entry name" value="Znf_RING/FYVE/PHD"/>
</dbReference>
<dbReference type="InterPro" id="IPR025829">
    <property type="entry name" value="Zn_knuckle_CX2CX3GHX4C"/>
</dbReference>
<dbReference type="Proteomes" id="UP000828236">
    <property type="component" value="Unassembled WGS sequence"/>
</dbReference>
<dbReference type="PANTHER" id="PTHR15439">
    <property type="entry name" value="RETINOBLASTOMA-BINDING PROTEIN 6"/>
    <property type="match status" value="1"/>
</dbReference>
<feature type="domain" description="DWNN" evidence="10">
    <location>
        <begin position="3"/>
        <end position="76"/>
    </location>
</feature>
<feature type="domain" description="RING-type" evidence="8">
    <location>
        <begin position="260"/>
        <end position="301"/>
    </location>
</feature>
<organism evidence="11">
    <name type="scientific">Dermatophagoides farinae</name>
    <name type="common">American house dust mite</name>
    <dbReference type="NCBI Taxonomy" id="6954"/>
    <lineage>
        <taxon>Eukaryota</taxon>
        <taxon>Metazoa</taxon>
        <taxon>Ecdysozoa</taxon>
        <taxon>Arthropoda</taxon>
        <taxon>Chelicerata</taxon>
        <taxon>Arachnida</taxon>
        <taxon>Acari</taxon>
        <taxon>Acariformes</taxon>
        <taxon>Sarcoptiformes</taxon>
        <taxon>Astigmata</taxon>
        <taxon>Psoroptidia</taxon>
        <taxon>Analgoidea</taxon>
        <taxon>Pyroglyphidae</taxon>
        <taxon>Dermatophagoidinae</taxon>
        <taxon>Dermatophagoides</taxon>
    </lineage>
</organism>
<evidence type="ECO:0000259" key="8">
    <source>
        <dbReference type="PROSITE" id="PS50089"/>
    </source>
</evidence>
<feature type="compositionally biased region" description="Low complexity" evidence="7">
    <location>
        <begin position="935"/>
        <end position="954"/>
    </location>
</feature>
<feature type="compositionally biased region" description="Gly residues" evidence="7">
    <location>
        <begin position="1050"/>
        <end position="1063"/>
    </location>
</feature>
<comment type="caution">
    <text evidence="11">The sequence shown here is derived from an EMBL/GenBank/DDBJ whole genome shotgun (WGS) entry which is preliminary data.</text>
</comment>
<feature type="compositionally biased region" description="Acidic residues" evidence="7">
    <location>
        <begin position="1038"/>
        <end position="1049"/>
    </location>
</feature>
<feature type="compositionally biased region" description="Basic and acidic residues" evidence="7">
    <location>
        <begin position="822"/>
        <end position="849"/>
    </location>
</feature>
<feature type="region of interest" description="Disordered" evidence="7">
    <location>
        <begin position="81"/>
        <end position="107"/>
    </location>
</feature>
<keyword evidence="2" id="KW-0479">Metal-binding</keyword>
<comment type="subcellular location">
    <subcellularLocation>
        <location evidence="1">Nucleus</location>
    </subcellularLocation>
</comment>
<feature type="compositionally biased region" description="Polar residues" evidence="7">
    <location>
        <begin position="983"/>
        <end position="995"/>
    </location>
</feature>
<feature type="compositionally biased region" description="Basic and acidic residues" evidence="7">
    <location>
        <begin position="516"/>
        <end position="531"/>
    </location>
</feature>
<reference evidence="11" key="1">
    <citation type="submission" date="2020-06" db="EMBL/GenBank/DDBJ databases">
        <authorList>
            <person name="Ji K."/>
            <person name="Li J."/>
        </authorList>
    </citation>
    <scope>NUCLEOTIDE SEQUENCE</scope>
    <source>
        <strain evidence="11">JKM2019</strain>
        <tissue evidence="11">Whole body</tissue>
    </source>
</reference>
<gene>
    <name evidence="11" type="ORF">HUG17_2565</name>
</gene>
<feature type="compositionally biased region" description="Basic and acidic residues" evidence="7">
    <location>
        <begin position="728"/>
        <end position="743"/>
    </location>
</feature>
<dbReference type="GO" id="GO:0006397">
    <property type="term" value="P:mRNA processing"/>
    <property type="evidence" value="ECO:0007669"/>
    <property type="project" value="InterPro"/>
</dbReference>
<dbReference type="PROSITE" id="PS50089">
    <property type="entry name" value="ZF_RING_2"/>
    <property type="match status" value="1"/>
</dbReference>
<evidence type="ECO:0000256" key="6">
    <source>
        <dbReference type="PROSITE-ProRule" id="PRU00047"/>
    </source>
</evidence>
<feature type="domain" description="CCHC-type" evidence="9">
    <location>
        <begin position="161"/>
        <end position="175"/>
    </location>
</feature>
<keyword evidence="5" id="KW-0539">Nucleus</keyword>
<feature type="compositionally biased region" description="Basic and acidic residues" evidence="7">
    <location>
        <begin position="776"/>
        <end position="790"/>
    </location>
</feature>
<dbReference type="GO" id="GO:0005634">
    <property type="term" value="C:nucleus"/>
    <property type="evidence" value="ECO:0007669"/>
    <property type="project" value="UniProtKB-SubCell"/>
</dbReference>
<dbReference type="Gene3D" id="3.10.20.90">
    <property type="entry name" value="Phosphatidylinositol 3-kinase Catalytic Subunit, Chain A, domain 1"/>
    <property type="match status" value="1"/>
</dbReference>
<name>A0A9D4NV59_DERFA</name>
<proteinExistence type="predicted"/>
<dbReference type="InterPro" id="IPR014891">
    <property type="entry name" value="DWNN_domain"/>
</dbReference>
<dbReference type="Pfam" id="PF08783">
    <property type="entry name" value="DWNN"/>
    <property type="match status" value="1"/>
</dbReference>
<feature type="compositionally biased region" description="Low complexity" evidence="7">
    <location>
        <begin position="753"/>
        <end position="763"/>
    </location>
</feature>
<dbReference type="PROSITE" id="PS50158">
    <property type="entry name" value="ZF_CCHC"/>
    <property type="match status" value="1"/>
</dbReference>
<feature type="region of interest" description="Disordered" evidence="7">
    <location>
        <begin position="978"/>
        <end position="1012"/>
    </location>
</feature>
<dbReference type="PANTHER" id="PTHR15439:SF0">
    <property type="entry name" value="CELL DIVISION CYCLE AND APOPTOSIS REGULATOR PROTEIN 1-RELATED"/>
    <property type="match status" value="1"/>
</dbReference>
<evidence type="ECO:0000256" key="5">
    <source>
        <dbReference type="ARBA" id="ARBA00023242"/>
    </source>
</evidence>
<dbReference type="GO" id="GO:0016567">
    <property type="term" value="P:protein ubiquitination"/>
    <property type="evidence" value="ECO:0007669"/>
    <property type="project" value="InterPro"/>
</dbReference>
<dbReference type="InterPro" id="IPR036875">
    <property type="entry name" value="Znf_CCHC_sf"/>
</dbReference>
<feature type="compositionally biased region" description="Basic and acidic residues" evidence="7">
    <location>
        <begin position="708"/>
        <end position="718"/>
    </location>
</feature>